<name>A0AC61RZE0_9FIRM</name>
<keyword evidence="2" id="KW-1185">Reference proteome</keyword>
<comment type="caution">
    <text evidence="1">The sequence shown here is derived from an EMBL/GenBank/DDBJ whole genome shotgun (WGS) entry which is preliminary data.</text>
</comment>
<dbReference type="EMBL" id="SRYA01000010">
    <property type="protein sequence ID" value="TGY97059.1"/>
    <property type="molecule type" value="Genomic_DNA"/>
</dbReference>
<sequence>MISIAVCDDEVLECSQIAGTIKSILNEMQVPCMVRQFHSGKELLGAAKEFDLVFLDIIMEELDGMKTAELFRQKTAGKILVFISSSKAYVFDAYEVEAFWYLVKPMEEGKLQKVLERAVRKLERRSEEFIIVSRQREKKKLFLAEISYFEIRGRMIYAHQTEEIFDFYEQIGILEQKLQGKGFFRCHKSYLVNLNCVRSYNRQEAMLDSGEKILISRRRYEEFCQEMLRFMKEKGGMR</sequence>
<proteinExistence type="predicted"/>
<dbReference type="Proteomes" id="UP000304953">
    <property type="component" value="Unassembled WGS sequence"/>
</dbReference>
<accession>A0AC61RZE0</accession>
<reference evidence="1" key="1">
    <citation type="submission" date="2019-04" db="EMBL/GenBank/DDBJ databases">
        <title>Microbes associate with the intestines of laboratory mice.</title>
        <authorList>
            <person name="Navarre W."/>
            <person name="Wong E."/>
            <person name="Huang K."/>
            <person name="Tropini C."/>
            <person name="Ng K."/>
            <person name="Yu B."/>
        </authorList>
    </citation>
    <scope>NUCLEOTIDE SEQUENCE</scope>
    <source>
        <strain evidence="1">NM01_1-7b</strain>
    </source>
</reference>
<organism evidence="1 2">
    <name type="scientific">Petralouisia muris</name>
    <dbReference type="NCBI Taxonomy" id="3032872"/>
    <lineage>
        <taxon>Bacteria</taxon>
        <taxon>Bacillati</taxon>
        <taxon>Bacillota</taxon>
        <taxon>Clostridia</taxon>
        <taxon>Lachnospirales</taxon>
        <taxon>Lachnospiraceae</taxon>
        <taxon>Petralouisia</taxon>
    </lineage>
</organism>
<gene>
    <name evidence="1" type="ORF">E5329_06255</name>
</gene>
<protein>
    <submittedName>
        <fullName evidence="1">Response regulator transcription factor</fullName>
    </submittedName>
</protein>
<evidence type="ECO:0000313" key="1">
    <source>
        <dbReference type="EMBL" id="TGY97059.1"/>
    </source>
</evidence>
<evidence type="ECO:0000313" key="2">
    <source>
        <dbReference type="Proteomes" id="UP000304953"/>
    </source>
</evidence>